<accession>A0A381YHS2</accession>
<dbReference type="AlphaFoldDB" id="A0A381YHS2"/>
<dbReference type="PANTHER" id="PTHR43780:SF2">
    <property type="entry name" value="1-AMINOCYCLOPROPANE-1-CARBOXYLATE DEAMINASE-RELATED"/>
    <property type="match status" value="1"/>
</dbReference>
<dbReference type="InterPro" id="IPR001926">
    <property type="entry name" value="TrpB-like_PALP"/>
</dbReference>
<evidence type="ECO:0000259" key="4">
    <source>
        <dbReference type="Pfam" id="PF00291"/>
    </source>
</evidence>
<evidence type="ECO:0000313" key="5">
    <source>
        <dbReference type="EMBL" id="SVA76073.1"/>
    </source>
</evidence>
<comment type="similarity">
    <text evidence="2">Belongs to the ACC deaminase/D-cysteine desulfhydrase family.</text>
</comment>
<reference evidence="5" key="1">
    <citation type="submission" date="2018-05" db="EMBL/GenBank/DDBJ databases">
        <authorList>
            <person name="Lanie J.A."/>
            <person name="Ng W.-L."/>
            <person name="Kazmierczak K.M."/>
            <person name="Andrzejewski T.M."/>
            <person name="Davidsen T.M."/>
            <person name="Wayne K.J."/>
            <person name="Tettelin H."/>
            <person name="Glass J.I."/>
            <person name="Rusch D."/>
            <person name="Podicherti R."/>
            <person name="Tsui H.-C.T."/>
            <person name="Winkler M.E."/>
        </authorList>
    </citation>
    <scope>NUCLEOTIDE SEQUENCE</scope>
</reference>
<dbReference type="Gene3D" id="3.40.50.1100">
    <property type="match status" value="1"/>
</dbReference>
<dbReference type="EMBL" id="UINC01018172">
    <property type="protein sequence ID" value="SVA76073.1"/>
    <property type="molecule type" value="Genomic_DNA"/>
</dbReference>
<feature type="non-terminal residue" evidence="5">
    <location>
        <position position="1"/>
    </location>
</feature>
<dbReference type="GO" id="GO:0019148">
    <property type="term" value="F:D-cysteine desulfhydrase activity"/>
    <property type="evidence" value="ECO:0007669"/>
    <property type="project" value="TreeGrafter"/>
</dbReference>
<name>A0A381YHS2_9ZZZZ</name>
<dbReference type="InterPro" id="IPR036052">
    <property type="entry name" value="TrpB-like_PALP_sf"/>
</dbReference>
<dbReference type="Pfam" id="PF00291">
    <property type="entry name" value="PALP"/>
    <property type="match status" value="1"/>
</dbReference>
<proteinExistence type="inferred from homology"/>
<feature type="domain" description="Tryptophan synthase beta chain-like PALP" evidence="4">
    <location>
        <begin position="5"/>
        <end position="185"/>
    </location>
</feature>
<keyword evidence="3" id="KW-0663">Pyridoxal phosphate</keyword>
<gene>
    <name evidence="5" type="ORF">METZ01_LOCUS128927</name>
</gene>
<protein>
    <recommendedName>
        <fullName evidence="4">Tryptophan synthase beta chain-like PALP domain-containing protein</fullName>
    </recommendedName>
</protein>
<dbReference type="InterPro" id="IPR027278">
    <property type="entry name" value="ACCD_DCysDesulf"/>
</dbReference>
<evidence type="ECO:0000256" key="1">
    <source>
        <dbReference type="ARBA" id="ARBA00001933"/>
    </source>
</evidence>
<dbReference type="SUPFAM" id="SSF53686">
    <property type="entry name" value="Tryptophan synthase beta subunit-like PLP-dependent enzymes"/>
    <property type="match status" value="1"/>
</dbReference>
<comment type="cofactor">
    <cofactor evidence="1">
        <name>pyridoxal 5'-phosphate</name>
        <dbReference type="ChEBI" id="CHEBI:597326"/>
    </cofactor>
</comment>
<evidence type="ECO:0000256" key="2">
    <source>
        <dbReference type="ARBA" id="ARBA00008639"/>
    </source>
</evidence>
<sequence length="199" mass="21683">YKVRCHEVVEETGGYWIPGGGTMPQAEPAYMLAVSEIAHQCDERFDFDDVVLAIGTGSTTTGLLLGLALGGFDCHVNAVATADRHSIENIFKRRSPAEQFVKASAVLGIDLTAENVPPYDVRFGFAEEGYSIPSEGGDQAIRLLAREEGYLLDPIYTAKAFHGLLTMVDDGRIKSGTRVLFLHTGGLSMTPITERRYEP</sequence>
<evidence type="ECO:0000256" key="3">
    <source>
        <dbReference type="ARBA" id="ARBA00022898"/>
    </source>
</evidence>
<organism evidence="5">
    <name type="scientific">marine metagenome</name>
    <dbReference type="NCBI Taxonomy" id="408172"/>
    <lineage>
        <taxon>unclassified sequences</taxon>
        <taxon>metagenomes</taxon>
        <taxon>ecological metagenomes</taxon>
    </lineage>
</organism>
<dbReference type="PANTHER" id="PTHR43780">
    <property type="entry name" value="1-AMINOCYCLOPROPANE-1-CARBOXYLATE DEAMINASE-RELATED"/>
    <property type="match status" value="1"/>
</dbReference>